<dbReference type="EMBL" id="LN871598">
    <property type="protein sequence ID" value="SJK86489.1"/>
    <property type="molecule type" value="Genomic_DNA"/>
</dbReference>
<evidence type="ECO:0000313" key="2">
    <source>
        <dbReference type="EMBL" id="SJK86489.1"/>
    </source>
</evidence>
<dbReference type="Proteomes" id="UP000002899">
    <property type="component" value="Chromosome III"/>
</dbReference>
<keyword evidence="3" id="KW-1185">Reference proteome</keyword>
<dbReference type="KEGG" id="bmic:BMR1_03g02685"/>
<protein>
    <submittedName>
        <fullName evidence="2">Uncharacterized protein</fullName>
    </submittedName>
</protein>
<dbReference type="OrthoDB" id="445338at2759"/>
<gene>
    <name evidence="2" type="ORF">BMR1_03g02685</name>
</gene>
<dbReference type="VEuPathDB" id="PiroplasmaDB:BMR1_03g02685"/>
<dbReference type="AlphaFoldDB" id="A0A1R4ABU5"/>
<feature type="region of interest" description="Disordered" evidence="1">
    <location>
        <begin position="200"/>
        <end position="226"/>
    </location>
</feature>
<reference evidence="2 3" key="2">
    <citation type="journal article" date="2013" name="PLoS ONE">
        <title>Whole genome mapping and re-organization of the nuclear and mitochondrial genomes of Babesia microti isolates.</title>
        <authorList>
            <person name="Cornillot E."/>
            <person name="Dassouli A."/>
            <person name="Garg A."/>
            <person name="Pachikara N."/>
            <person name="Randazzo S."/>
            <person name="Depoix D."/>
            <person name="Carcy B."/>
            <person name="Delbecq S."/>
            <person name="Frutos R."/>
            <person name="Silva J.C."/>
            <person name="Sutton R."/>
            <person name="Krause P.J."/>
            <person name="Mamoun C.B."/>
        </authorList>
    </citation>
    <scope>NUCLEOTIDE SEQUENCE [LARGE SCALE GENOMIC DNA]</scope>
    <source>
        <strain evidence="2 3">RI</strain>
    </source>
</reference>
<evidence type="ECO:0000256" key="1">
    <source>
        <dbReference type="SAM" id="MobiDB-lite"/>
    </source>
</evidence>
<proteinExistence type="predicted"/>
<name>A0A1R4ABU5_BABMR</name>
<accession>A0A1R4ABU5</accession>
<reference evidence="2 3" key="1">
    <citation type="journal article" date="2012" name="Nucleic Acids Res.">
        <title>Sequencing of the smallest Apicomplexan genome from the human pathogen Babesia microti.</title>
        <authorList>
            <person name="Cornillot E."/>
            <person name="Hadj-Kaddour K."/>
            <person name="Dassouli A."/>
            <person name="Noel B."/>
            <person name="Ranwez V."/>
            <person name="Vacherie B."/>
            <person name="Augagneur Y."/>
            <person name="Bres V."/>
            <person name="Duclos A."/>
            <person name="Randazzo S."/>
            <person name="Carcy B."/>
            <person name="Debierre-Grockiego F."/>
            <person name="Delbecq S."/>
            <person name="Moubri-Menage K."/>
            <person name="Shams-Eldin H."/>
            <person name="Usmani-Brown S."/>
            <person name="Bringaud F."/>
            <person name="Wincker P."/>
            <person name="Vivares C.P."/>
            <person name="Schwarz R.T."/>
            <person name="Schetters T.P."/>
            <person name="Krause P.J."/>
            <person name="Gorenflot A."/>
            <person name="Berry V."/>
            <person name="Barbe V."/>
            <person name="Ben Mamoun C."/>
        </authorList>
    </citation>
    <scope>NUCLEOTIDE SEQUENCE [LARGE SCALE GENOMIC DNA]</scope>
    <source>
        <strain evidence="2 3">RI</strain>
    </source>
</reference>
<reference evidence="2 3" key="3">
    <citation type="journal article" date="2016" name="Sci. Rep.">
        <title>Genome-wide diversity and gene expression profiling of Babesia microti isolates identify polymorphic genes that mediate host-pathogen interactions.</title>
        <authorList>
            <person name="Silva J.C."/>
            <person name="Cornillot E."/>
            <person name="McCracken C."/>
            <person name="Usmani-Brown S."/>
            <person name="Dwivedi A."/>
            <person name="Ifeonu O.O."/>
            <person name="Crabtree J."/>
            <person name="Gotia H.T."/>
            <person name="Virji A.Z."/>
            <person name="Reynes C."/>
            <person name="Colinge J."/>
            <person name="Kumar V."/>
            <person name="Lawres L."/>
            <person name="Pazzi J.E."/>
            <person name="Pablo J.V."/>
            <person name="Hung C."/>
            <person name="Brancato J."/>
            <person name="Kumari P."/>
            <person name="Orvis J."/>
            <person name="Tretina K."/>
            <person name="Chibucos M."/>
            <person name="Ott S."/>
            <person name="Sadzewicz L."/>
            <person name="Sengamalay N."/>
            <person name="Shetty A.C."/>
            <person name="Su Q."/>
            <person name="Tallon L."/>
            <person name="Fraser C.M."/>
            <person name="Frutos R."/>
            <person name="Molina D.M."/>
            <person name="Krause P.J."/>
            <person name="Ben Mamoun C."/>
        </authorList>
    </citation>
    <scope>NUCLEOTIDE SEQUENCE [LARGE SCALE GENOMIC DNA]</scope>
    <source>
        <strain evidence="2 3">RI</strain>
    </source>
</reference>
<dbReference type="RefSeq" id="XP_021338644.1">
    <property type="nucleotide sequence ID" value="XM_021482084.1"/>
</dbReference>
<sequence length="257" mass="29243">MAEGSRKQTGVNMEKVEKLLTYIARKIDEQRPSNVIYFIIDILTKHYPNHFSSYLSVWKIDEELECEKQNVRDFFKHFNSSSEIGQHFINAGFDSLDSLCCLTPDTIDDIEAYNDAHWLPGHKVRVHQIFMNIVEMVGEYKEILRQKYLRQTYPDAFSQTKMVPKGFLPSPHYKTNDLTEKGGICNQVASGHISPGHISPGHLSPGHHTRGRLTQGHNMSPGGYTPYSEDLTTINMHKGGYDSVLSKIPSTQMAKRS</sequence>
<evidence type="ECO:0000313" key="3">
    <source>
        <dbReference type="Proteomes" id="UP000002899"/>
    </source>
</evidence>
<organism evidence="2 3">
    <name type="scientific">Babesia microti (strain RI)</name>
    <dbReference type="NCBI Taxonomy" id="1133968"/>
    <lineage>
        <taxon>Eukaryota</taxon>
        <taxon>Sar</taxon>
        <taxon>Alveolata</taxon>
        <taxon>Apicomplexa</taxon>
        <taxon>Aconoidasida</taxon>
        <taxon>Piroplasmida</taxon>
        <taxon>Babesiidae</taxon>
        <taxon>Babesia</taxon>
    </lineage>
</organism>
<dbReference type="GeneID" id="24425179"/>